<evidence type="ECO:0000256" key="4">
    <source>
        <dbReference type="ARBA" id="ARBA00022833"/>
    </source>
</evidence>
<evidence type="ECO:0000313" key="9">
    <source>
        <dbReference type="Proteomes" id="UP000319731"/>
    </source>
</evidence>
<dbReference type="GO" id="GO:0030100">
    <property type="term" value="P:regulation of endocytosis"/>
    <property type="evidence" value="ECO:0007669"/>
    <property type="project" value="TreeGrafter"/>
</dbReference>
<dbReference type="InterPro" id="IPR038508">
    <property type="entry name" value="ArfGAP_dom_sf"/>
</dbReference>
<evidence type="ECO:0000256" key="6">
    <source>
        <dbReference type="SAM" id="MobiDB-lite"/>
    </source>
</evidence>
<dbReference type="GO" id="GO:0005096">
    <property type="term" value="F:GTPase activator activity"/>
    <property type="evidence" value="ECO:0007669"/>
    <property type="project" value="UniProtKB-KW"/>
</dbReference>
<name>A0A507CFY1_9FUNG</name>
<keyword evidence="9" id="KW-1185">Reference proteome</keyword>
<keyword evidence="2" id="KW-0479">Metal-binding</keyword>
<feature type="compositionally biased region" description="Low complexity" evidence="6">
    <location>
        <begin position="239"/>
        <end position="250"/>
    </location>
</feature>
<dbReference type="RefSeq" id="XP_031027804.1">
    <property type="nucleotide sequence ID" value="XM_031166057.1"/>
</dbReference>
<feature type="compositionally biased region" description="Low complexity" evidence="6">
    <location>
        <begin position="151"/>
        <end position="180"/>
    </location>
</feature>
<dbReference type="STRING" id="1806994.A0A507CFY1"/>
<dbReference type="GO" id="GO:0008270">
    <property type="term" value="F:zinc ion binding"/>
    <property type="evidence" value="ECO:0007669"/>
    <property type="project" value="UniProtKB-KW"/>
</dbReference>
<accession>A0A507CFY1</accession>
<dbReference type="Gene3D" id="1.10.220.150">
    <property type="entry name" value="Arf GTPase activating protein"/>
    <property type="match status" value="1"/>
</dbReference>
<evidence type="ECO:0000256" key="3">
    <source>
        <dbReference type="ARBA" id="ARBA00022771"/>
    </source>
</evidence>
<feature type="region of interest" description="Disordered" evidence="6">
    <location>
        <begin position="335"/>
        <end position="464"/>
    </location>
</feature>
<dbReference type="InterPro" id="IPR037278">
    <property type="entry name" value="ARFGAP/RecO"/>
</dbReference>
<keyword evidence="4" id="KW-0862">Zinc</keyword>
<keyword evidence="3 5" id="KW-0863">Zinc-finger</keyword>
<dbReference type="Proteomes" id="UP000319731">
    <property type="component" value="Unassembled WGS sequence"/>
</dbReference>
<dbReference type="GO" id="GO:0000139">
    <property type="term" value="C:Golgi membrane"/>
    <property type="evidence" value="ECO:0007669"/>
    <property type="project" value="TreeGrafter"/>
</dbReference>
<evidence type="ECO:0000256" key="5">
    <source>
        <dbReference type="PROSITE-ProRule" id="PRU00288"/>
    </source>
</evidence>
<dbReference type="PRINTS" id="PR00405">
    <property type="entry name" value="REVINTRACTNG"/>
</dbReference>
<reference evidence="8 9" key="1">
    <citation type="journal article" date="2019" name="Sci. Rep.">
        <title>Comparative genomics of chytrid fungi reveal insights into the obligate biotrophic and pathogenic lifestyle of Synchytrium endobioticum.</title>
        <authorList>
            <person name="van de Vossenberg B.T.L.H."/>
            <person name="Warris S."/>
            <person name="Nguyen H.D.T."/>
            <person name="van Gent-Pelzer M.P.E."/>
            <person name="Joly D.L."/>
            <person name="van de Geest H.C."/>
            <person name="Bonants P.J.M."/>
            <person name="Smith D.S."/>
            <person name="Levesque C.A."/>
            <person name="van der Lee T.A.J."/>
        </authorList>
    </citation>
    <scope>NUCLEOTIDE SEQUENCE [LARGE SCALE GENOMIC DNA]</scope>
    <source>
        <strain evidence="8 9">JEL517</strain>
    </source>
</reference>
<dbReference type="GeneID" id="42001354"/>
<sequence>MTDTSKKSLLDLQKVEGNMTCVDCGAHYPAWASPSFGIFFCLDCSGQHRGLGVHISFVRSVTMDRWSEDQVARMRSGGNKKCLDFFRSQSDYRPEMSISEKYQTEFAKIYKDKLTAACEGRPWSMPPRTTMAGSSPARTGSPARSRDDLSRNNNSSREMGRSGSQGSMNNGNGNSYSGSGNSYGGNGGRDSPRNNNSGGGMMPSKEQNEDYFQRMGNANSGRRDDVPPSQGGKYVGFGSQAYQPQSASASKTPNVDDLLADPVATLSKGWSMFAASAAVAATVVSAKVSEGAKVAMTEGSKYGNIALTEGSKLAKKVTEEGSKYTSHVQTLVSGSQKSGIFGPTSPESTRSPDNYYDQGYQQQQDYNDSSSYGGSNTTAGRWDNQDEWNQTQAPAPAITKQKQPPEPDLLSFDDKPSVSTIRSSDNNSTSYGSTRNSPSTTSSKPSRAPAAKKTDGWDEWNDDF</sequence>
<organism evidence="8 9">
    <name type="scientific">Synchytrium microbalum</name>
    <dbReference type="NCBI Taxonomy" id="1806994"/>
    <lineage>
        <taxon>Eukaryota</taxon>
        <taxon>Fungi</taxon>
        <taxon>Fungi incertae sedis</taxon>
        <taxon>Chytridiomycota</taxon>
        <taxon>Chytridiomycota incertae sedis</taxon>
        <taxon>Chytridiomycetes</taxon>
        <taxon>Synchytriales</taxon>
        <taxon>Synchytriaceae</taxon>
        <taxon>Synchytrium</taxon>
    </lineage>
</organism>
<feature type="compositionally biased region" description="Low complexity" evidence="6">
    <location>
        <begin position="353"/>
        <end position="373"/>
    </location>
</feature>
<gene>
    <name evidence="8" type="ORF">SmJEL517_g00127</name>
</gene>
<evidence type="ECO:0000256" key="1">
    <source>
        <dbReference type="ARBA" id="ARBA00022468"/>
    </source>
</evidence>
<dbReference type="PROSITE" id="PS50115">
    <property type="entry name" value="ARFGAP"/>
    <property type="match status" value="1"/>
</dbReference>
<dbReference type="PANTHER" id="PTHR46395:SF1">
    <property type="entry name" value="ADP-RIBOSYLATION FACTOR GTPASE-ACTIVATING PROTEIN 1"/>
    <property type="match status" value="1"/>
</dbReference>
<evidence type="ECO:0000259" key="7">
    <source>
        <dbReference type="PROSITE" id="PS50115"/>
    </source>
</evidence>
<comment type="caution">
    <text evidence="8">The sequence shown here is derived from an EMBL/GenBank/DDBJ whole genome shotgun (WGS) entry which is preliminary data.</text>
</comment>
<dbReference type="GO" id="GO:0032012">
    <property type="term" value="P:regulation of ARF protein signal transduction"/>
    <property type="evidence" value="ECO:0007669"/>
    <property type="project" value="TreeGrafter"/>
</dbReference>
<dbReference type="SUPFAM" id="SSF57863">
    <property type="entry name" value="ArfGap/RecO-like zinc finger"/>
    <property type="match status" value="1"/>
</dbReference>
<keyword evidence="1" id="KW-0343">GTPase activation</keyword>
<feature type="region of interest" description="Disordered" evidence="6">
    <location>
        <begin position="120"/>
        <end position="255"/>
    </location>
</feature>
<evidence type="ECO:0000313" key="8">
    <source>
        <dbReference type="EMBL" id="TPX38089.1"/>
    </source>
</evidence>
<proteinExistence type="predicted"/>
<protein>
    <recommendedName>
        <fullName evidence="7">Arf-GAP domain-containing protein</fullName>
    </recommendedName>
</protein>
<dbReference type="OrthoDB" id="983479at2759"/>
<dbReference type="AlphaFoldDB" id="A0A507CFY1"/>
<dbReference type="PANTHER" id="PTHR46395">
    <property type="entry name" value="ADP-RIBOSYLATION FACTOR GTPASE-ACTIVATING PROTEIN 1"/>
    <property type="match status" value="1"/>
</dbReference>
<feature type="compositionally biased region" description="Polar residues" evidence="6">
    <location>
        <begin position="417"/>
        <end position="445"/>
    </location>
</feature>
<feature type="domain" description="Arf-GAP" evidence="7">
    <location>
        <begin position="6"/>
        <end position="123"/>
    </location>
</feature>
<dbReference type="SMART" id="SM00105">
    <property type="entry name" value="ArfGap"/>
    <property type="match status" value="1"/>
</dbReference>
<dbReference type="InterPro" id="IPR001164">
    <property type="entry name" value="ArfGAP_dom"/>
</dbReference>
<dbReference type="CDD" id="cd08830">
    <property type="entry name" value="ArfGap_ArfGap1"/>
    <property type="match status" value="1"/>
</dbReference>
<evidence type="ECO:0000256" key="2">
    <source>
        <dbReference type="ARBA" id="ARBA00022723"/>
    </source>
</evidence>
<dbReference type="Pfam" id="PF01412">
    <property type="entry name" value="ArfGap"/>
    <property type="match status" value="1"/>
</dbReference>
<dbReference type="FunFam" id="1.10.220.150:FF:000014">
    <property type="entry name" value="ADP-ribosylation factor GTPase-activating protein"/>
    <property type="match status" value="1"/>
</dbReference>
<dbReference type="EMBL" id="QEAO01000001">
    <property type="protein sequence ID" value="TPX38089.1"/>
    <property type="molecule type" value="Genomic_DNA"/>
</dbReference>